<dbReference type="Proteomes" id="UP001151760">
    <property type="component" value="Unassembled WGS sequence"/>
</dbReference>
<reference evidence="2" key="2">
    <citation type="submission" date="2022-01" db="EMBL/GenBank/DDBJ databases">
        <authorList>
            <person name="Yamashiro T."/>
            <person name="Shiraishi A."/>
            <person name="Satake H."/>
            <person name="Nakayama K."/>
        </authorList>
    </citation>
    <scope>NUCLEOTIDE SEQUENCE</scope>
</reference>
<dbReference type="EMBL" id="BQNB010021147">
    <property type="protein sequence ID" value="GJU03387.1"/>
    <property type="molecule type" value="Genomic_DNA"/>
</dbReference>
<feature type="region of interest" description="Disordered" evidence="1">
    <location>
        <begin position="226"/>
        <end position="283"/>
    </location>
</feature>
<proteinExistence type="predicted"/>
<organism evidence="2 3">
    <name type="scientific">Tanacetum coccineum</name>
    <dbReference type="NCBI Taxonomy" id="301880"/>
    <lineage>
        <taxon>Eukaryota</taxon>
        <taxon>Viridiplantae</taxon>
        <taxon>Streptophyta</taxon>
        <taxon>Embryophyta</taxon>
        <taxon>Tracheophyta</taxon>
        <taxon>Spermatophyta</taxon>
        <taxon>Magnoliopsida</taxon>
        <taxon>eudicotyledons</taxon>
        <taxon>Gunneridae</taxon>
        <taxon>Pentapetalae</taxon>
        <taxon>asterids</taxon>
        <taxon>campanulids</taxon>
        <taxon>Asterales</taxon>
        <taxon>Asteraceae</taxon>
        <taxon>Asteroideae</taxon>
        <taxon>Anthemideae</taxon>
        <taxon>Anthemidinae</taxon>
        <taxon>Tanacetum</taxon>
    </lineage>
</organism>
<evidence type="ECO:0000313" key="3">
    <source>
        <dbReference type="Proteomes" id="UP001151760"/>
    </source>
</evidence>
<name>A0ABQ5IT03_9ASTR</name>
<keyword evidence="3" id="KW-1185">Reference proteome</keyword>
<protein>
    <recommendedName>
        <fullName evidence="4">Synaptobrevin, longin-like domain protein</fullName>
    </recommendedName>
</protein>
<evidence type="ECO:0008006" key="4">
    <source>
        <dbReference type="Google" id="ProtNLM"/>
    </source>
</evidence>
<reference evidence="2" key="1">
    <citation type="journal article" date="2022" name="Int. J. Mol. Sci.">
        <title>Draft Genome of Tanacetum Coccineum: Genomic Comparison of Closely Related Tanacetum-Family Plants.</title>
        <authorList>
            <person name="Yamashiro T."/>
            <person name="Shiraishi A."/>
            <person name="Nakayama K."/>
            <person name="Satake H."/>
        </authorList>
    </citation>
    <scope>NUCLEOTIDE SEQUENCE</scope>
</reference>
<gene>
    <name evidence="2" type="ORF">Tco_1113725</name>
</gene>
<accession>A0ABQ5IT03</accession>
<evidence type="ECO:0000313" key="2">
    <source>
        <dbReference type="EMBL" id="GJU03387.1"/>
    </source>
</evidence>
<comment type="caution">
    <text evidence="2">The sequence shown here is derived from an EMBL/GenBank/DDBJ whole genome shotgun (WGS) entry which is preliminary data.</text>
</comment>
<feature type="compositionally biased region" description="Basic residues" evidence="1">
    <location>
        <begin position="254"/>
        <end position="263"/>
    </location>
</feature>
<evidence type="ECO:0000256" key="1">
    <source>
        <dbReference type="SAM" id="MobiDB-lite"/>
    </source>
</evidence>
<sequence length="568" mass="63579">MSALKFADSHNMVAFLAKPTESEGFEQIVDFLNANPIKYALTLQASVDGKKVIITETSVRRDLQLEDAEGIECLPNADIFEQLALMGYEKPSQKLTFYKAFFSPQWKFLIHTILQCLSAKSTAWNEFSSTMASAIICLATNQKFNFSKYIFESMVKNVDSSVKFLMYPRFVQVFLDKQVGDMSTHDENFVTPSHTKKVFGNMKRVGKGFSRAVTPLFPTMLVQAQEEMGEGSANPTDPHHTPIITQPSTSQPQKKQKPRKSKRKDIEIPQSNGPIEPIADETANEENRVLDLENTKTAQAHEISSLKLRVKRLEKKGGSITHKLKRLFKVGRSAQVVFSKDEGLGDQEDASKQGRKINDIDKDAEVTLVDETQRRYGDNLVFDTTILDGKEVFAGQDVVEKEISTADPVTTAGEVVTTASVEVSAASATPVSAATTTTTTAITEVDLTLAQALAELRSAKPKDKGKANMIEHEKPLKKKEQIRLDEELAFKLQAEEEERARLAREKAEKVEEAYISWDNVQAMIKANRLLAKSLQAREQEELTNEEKARLFVELLEKKKKHFAVTPPF</sequence>